<name>A0A0D0IUN8_9MICO</name>
<dbReference type="PANTHER" id="PTHR43038">
    <property type="entry name" value="ATP-BINDING CASSETTE, SUB-FAMILY H, MEMBER 1"/>
    <property type="match status" value="1"/>
</dbReference>
<keyword evidence="1" id="KW-0547">Nucleotide-binding</keyword>
<proteinExistence type="predicted"/>
<gene>
    <name evidence="4" type="ORF">SD72_03375</name>
</gene>
<feature type="domain" description="ABC transporter" evidence="3">
    <location>
        <begin position="313"/>
        <end position="531"/>
    </location>
</feature>
<dbReference type="InterPro" id="IPR017871">
    <property type="entry name" value="ABC_transporter-like_CS"/>
</dbReference>
<keyword evidence="5" id="KW-1185">Reference proteome</keyword>
<dbReference type="Proteomes" id="UP000032120">
    <property type="component" value="Unassembled WGS sequence"/>
</dbReference>
<feature type="domain" description="ABC transporter" evidence="3">
    <location>
        <begin position="7"/>
        <end position="228"/>
    </location>
</feature>
<evidence type="ECO:0000256" key="2">
    <source>
        <dbReference type="ARBA" id="ARBA00022840"/>
    </source>
</evidence>
<dbReference type="AlphaFoldDB" id="A0A0D0IUN8"/>
<dbReference type="RefSeq" id="WP_042543029.1">
    <property type="nucleotide sequence ID" value="NZ_JXSQ01000003.1"/>
</dbReference>
<dbReference type="Gene3D" id="3.40.50.300">
    <property type="entry name" value="P-loop containing nucleotide triphosphate hydrolases"/>
    <property type="match status" value="2"/>
</dbReference>
<dbReference type="InterPro" id="IPR003593">
    <property type="entry name" value="AAA+_ATPase"/>
</dbReference>
<sequence length="608" mass="63275">MSAGVHISLEHAAVRFGPAEALREFTGAFAPGTVSALIGGDGAGKSTLLRGLAGRVPLHATRAEGLPVDQRRVGYQPADAGVWRNLSVAENVEFVSRTYGATGAEATEHTRRLLERAGLGGVTDRVAGKLSGGMRQKLGVVLATLHRPSLVLLDEPTTGVDPISRAELWTLIAATAADGATVVFATTYLDEAERASKLFLLSGGTLIAAGTPEAVVTQTPGRIWQAPASHQSARLALETRQAWRRGDTVYAWDPSADAAAPPGFRSAPDDLENTSIALLAADAPTTLAATGSGSAPAKLRARGTAAAPRHRLVEGSDIRRSYGAFAALSGVSLHVSPGEVVGLLGGNGAGKTTLMRILLGLEVPSAGSAKLFGARPELETRRRIGYVAQGLGLYAALSAVENLEFAAAVNGAPVVPASRRFAERFGKAPISALPLGAQRILAYLAAAGHAPELLVLDEPTSGMDALARARLWRELRTQADTGAGILVTTHYMQEAAQCDRLVILTAGTVTAAGTVEEITKKHTSLTVESAHWERAFTLLRAADFPVLLDGRTLRVPGVSRSDVAAALDRLTEPVHITAAEATLDEAMLLDAVGARPPGTGESRAQTPS</sequence>
<dbReference type="EMBL" id="JXSQ01000003">
    <property type="protein sequence ID" value="KIP53303.1"/>
    <property type="molecule type" value="Genomic_DNA"/>
</dbReference>
<dbReference type="PANTHER" id="PTHR43038:SF3">
    <property type="entry name" value="ABC TRANSPORTER G FAMILY MEMBER 20 ISOFORM X1"/>
    <property type="match status" value="1"/>
</dbReference>
<dbReference type="GO" id="GO:0016887">
    <property type="term" value="F:ATP hydrolysis activity"/>
    <property type="evidence" value="ECO:0007669"/>
    <property type="project" value="InterPro"/>
</dbReference>
<dbReference type="PROSITE" id="PS00211">
    <property type="entry name" value="ABC_TRANSPORTER_1"/>
    <property type="match status" value="1"/>
</dbReference>
<protein>
    <recommendedName>
        <fullName evidence="3">ABC transporter domain-containing protein</fullName>
    </recommendedName>
</protein>
<dbReference type="SMART" id="SM00382">
    <property type="entry name" value="AAA"/>
    <property type="match status" value="2"/>
</dbReference>
<evidence type="ECO:0000256" key="1">
    <source>
        <dbReference type="ARBA" id="ARBA00022741"/>
    </source>
</evidence>
<organism evidence="4 5">
    <name type="scientific">Leucobacter komagatae</name>
    <dbReference type="NCBI Taxonomy" id="55969"/>
    <lineage>
        <taxon>Bacteria</taxon>
        <taxon>Bacillati</taxon>
        <taxon>Actinomycetota</taxon>
        <taxon>Actinomycetes</taxon>
        <taxon>Micrococcales</taxon>
        <taxon>Microbacteriaceae</taxon>
        <taxon>Leucobacter</taxon>
    </lineage>
</organism>
<evidence type="ECO:0000313" key="4">
    <source>
        <dbReference type="EMBL" id="KIP53303.1"/>
    </source>
</evidence>
<evidence type="ECO:0000259" key="3">
    <source>
        <dbReference type="PROSITE" id="PS50893"/>
    </source>
</evidence>
<dbReference type="CDD" id="cd03230">
    <property type="entry name" value="ABC_DR_subfamily_A"/>
    <property type="match status" value="1"/>
</dbReference>
<reference evidence="4 5" key="1">
    <citation type="submission" date="2015-01" db="EMBL/GenBank/DDBJ databases">
        <title>Draft genome sequence of Leucobacter komagatae strain VKM ST2845.</title>
        <authorList>
            <person name="Karlyshev A.V."/>
            <person name="Kudryashova E.B."/>
        </authorList>
    </citation>
    <scope>NUCLEOTIDE SEQUENCE [LARGE SCALE GENOMIC DNA]</scope>
    <source>
        <strain evidence="4 5">VKM ST2845</strain>
    </source>
</reference>
<accession>A0A0D0IUN8</accession>
<dbReference type="InterPro" id="IPR003439">
    <property type="entry name" value="ABC_transporter-like_ATP-bd"/>
</dbReference>
<dbReference type="InterPro" id="IPR027417">
    <property type="entry name" value="P-loop_NTPase"/>
</dbReference>
<dbReference type="SUPFAM" id="SSF52540">
    <property type="entry name" value="P-loop containing nucleoside triphosphate hydrolases"/>
    <property type="match status" value="2"/>
</dbReference>
<dbReference type="OrthoDB" id="9804819at2"/>
<dbReference type="Pfam" id="PF00005">
    <property type="entry name" value="ABC_tran"/>
    <property type="match status" value="2"/>
</dbReference>
<comment type="caution">
    <text evidence="4">The sequence shown here is derived from an EMBL/GenBank/DDBJ whole genome shotgun (WGS) entry which is preliminary data.</text>
</comment>
<evidence type="ECO:0000313" key="5">
    <source>
        <dbReference type="Proteomes" id="UP000032120"/>
    </source>
</evidence>
<keyword evidence="2" id="KW-0067">ATP-binding</keyword>
<dbReference type="GO" id="GO:0005524">
    <property type="term" value="F:ATP binding"/>
    <property type="evidence" value="ECO:0007669"/>
    <property type="project" value="UniProtKB-KW"/>
</dbReference>
<dbReference type="PROSITE" id="PS50893">
    <property type="entry name" value="ABC_TRANSPORTER_2"/>
    <property type="match status" value="2"/>
</dbReference>